<dbReference type="InterPro" id="IPR004147">
    <property type="entry name" value="ABC1_dom"/>
</dbReference>
<sequence length="421" mass="46766">MGGSGGEGGDQSEVIRGGGNPIQSAMRTAEFWRRATGIYLSYKLAQGRAKLMRMRGRSVEEVKEMLWTPHHSWAGDEMYSLAIDLRGFYLKVFQFIGARGDFVPEPICRKLSRLHDEVPPMPPQQVKKIILKELGVSNIHDVFEWIDLEKPLGSASLAQVHKARLVRPGSTMCLALPHGRKGFPDPVTAIHKVKPGETLFKIAKANSLTIREILAKNPGLDQDKLLPGLLISLPVKPDASPSAGTPQDVQRTVAACAAKTSKENGAPDGVVVVKVQYPDASREMAMDLGNIRSFAYFLSKTELKFDLVSAVNELADQIRLEFFFKREARVMDTIAGHLKNIRRRVLVPTSVDGLVTDRMLVMQYLDGVQITKMQDKMDNLSPRARKMAARRVLTRVSEAYGRMLLLEGLFQADGHPGKPFR</sequence>
<dbReference type="PANTHER" id="PTHR43173:SF12">
    <property type="entry name" value="PROTEIN KINASE SUPERFAMILY PROTEIN"/>
    <property type="match status" value="1"/>
</dbReference>
<dbReference type="Pfam" id="PF03109">
    <property type="entry name" value="ABC1"/>
    <property type="match status" value="2"/>
</dbReference>
<dbReference type="SUPFAM" id="SSF54106">
    <property type="entry name" value="LysM domain"/>
    <property type="match status" value="1"/>
</dbReference>
<protein>
    <recommendedName>
        <fullName evidence="2">LysM domain-containing protein</fullName>
    </recommendedName>
</protein>
<dbReference type="InterPro" id="IPR036779">
    <property type="entry name" value="LysM_dom_sf"/>
</dbReference>
<dbReference type="CDD" id="cd05121">
    <property type="entry name" value="ABC1_ADCK3-like"/>
    <property type="match status" value="1"/>
</dbReference>
<dbReference type="InterPro" id="IPR051130">
    <property type="entry name" value="Mito_struct-func_regulator"/>
</dbReference>
<proteinExistence type="predicted"/>
<reference evidence="3" key="1">
    <citation type="submission" date="2021-01" db="EMBL/GenBank/DDBJ databases">
        <authorList>
            <person name="Corre E."/>
            <person name="Pelletier E."/>
            <person name="Niang G."/>
            <person name="Scheremetjew M."/>
            <person name="Finn R."/>
            <person name="Kale V."/>
            <person name="Holt S."/>
            <person name="Cochrane G."/>
            <person name="Meng A."/>
            <person name="Brown T."/>
            <person name="Cohen L."/>
        </authorList>
    </citation>
    <scope>NUCLEOTIDE SEQUENCE</scope>
    <source>
        <strain evidence="3">PLY429</strain>
    </source>
</reference>
<dbReference type="EMBL" id="HBGG01004041">
    <property type="protein sequence ID" value="CAD9199668.1"/>
    <property type="molecule type" value="Transcribed_RNA"/>
</dbReference>
<evidence type="ECO:0000313" key="3">
    <source>
        <dbReference type="EMBL" id="CAD9199668.1"/>
    </source>
</evidence>
<organism evidence="3">
    <name type="scientific">Tetraselmis chuii</name>
    <dbReference type="NCBI Taxonomy" id="63592"/>
    <lineage>
        <taxon>Eukaryota</taxon>
        <taxon>Viridiplantae</taxon>
        <taxon>Chlorophyta</taxon>
        <taxon>core chlorophytes</taxon>
        <taxon>Chlorodendrophyceae</taxon>
        <taxon>Chlorodendrales</taxon>
        <taxon>Chlorodendraceae</taxon>
        <taxon>Tetraselmis</taxon>
    </lineage>
</organism>
<dbReference type="SMART" id="SM00257">
    <property type="entry name" value="LysM"/>
    <property type="match status" value="1"/>
</dbReference>
<gene>
    <name evidence="3" type="ORF">TCHU04912_LOCUS1901</name>
</gene>
<accession>A0A7S1WZN2</accession>
<dbReference type="AlphaFoldDB" id="A0A7S1WZN2"/>
<dbReference type="CDD" id="cd00118">
    <property type="entry name" value="LysM"/>
    <property type="match status" value="1"/>
</dbReference>
<name>A0A7S1WZN2_9CHLO</name>
<evidence type="ECO:0000259" key="2">
    <source>
        <dbReference type="PROSITE" id="PS51782"/>
    </source>
</evidence>
<evidence type="ECO:0000256" key="1">
    <source>
        <dbReference type="SAM" id="MobiDB-lite"/>
    </source>
</evidence>
<feature type="region of interest" description="Disordered" evidence="1">
    <location>
        <begin position="1"/>
        <end position="21"/>
    </location>
</feature>
<dbReference type="Pfam" id="PF01476">
    <property type="entry name" value="LysM"/>
    <property type="match status" value="1"/>
</dbReference>
<dbReference type="PROSITE" id="PS51782">
    <property type="entry name" value="LYSM"/>
    <property type="match status" value="1"/>
</dbReference>
<feature type="domain" description="LysM" evidence="2">
    <location>
        <begin position="189"/>
        <end position="233"/>
    </location>
</feature>
<dbReference type="Gene3D" id="3.10.350.10">
    <property type="entry name" value="LysM domain"/>
    <property type="match status" value="1"/>
</dbReference>
<dbReference type="InterPro" id="IPR018392">
    <property type="entry name" value="LysM"/>
</dbReference>
<dbReference type="PANTHER" id="PTHR43173">
    <property type="entry name" value="ABC1 FAMILY PROTEIN"/>
    <property type="match status" value="1"/>
</dbReference>